<evidence type="ECO:0000313" key="3">
    <source>
        <dbReference type="Proteomes" id="UP000095767"/>
    </source>
</evidence>
<proteinExistence type="predicted"/>
<evidence type="ECO:0000256" key="1">
    <source>
        <dbReference type="SAM" id="MobiDB-lite"/>
    </source>
</evidence>
<dbReference type="Proteomes" id="UP000095767">
    <property type="component" value="Unassembled WGS sequence"/>
</dbReference>
<organism evidence="2 3">
    <name type="scientific">Dichanthelium oligosanthes</name>
    <dbReference type="NCBI Taxonomy" id="888268"/>
    <lineage>
        <taxon>Eukaryota</taxon>
        <taxon>Viridiplantae</taxon>
        <taxon>Streptophyta</taxon>
        <taxon>Embryophyta</taxon>
        <taxon>Tracheophyta</taxon>
        <taxon>Spermatophyta</taxon>
        <taxon>Magnoliopsida</taxon>
        <taxon>Liliopsida</taxon>
        <taxon>Poales</taxon>
        <taxon>Poaceae</taxon>
        <taxon>PACMAD clade</taxon>
        <taxon>Panicoideae</taxon>
        <taxon>Panicodae</taxon>
        <taxon>Paniceae</taxon>
        <taxon>Dichantheliinae</taxon>
        <taxon>Dichanthelium</taxon>
    </lineage>
</organism>
<dbReference type="AlphaFoldDB" id="A0A1E5WN00"/>
<keyword evidence="3" id="KW-1185">Reference proteome</keyword>
<accession>A0A1E5WN00</accession>
<evidence type="ECO:0000313" key="2">
    <source>
        <dbReference type="EMBL" id="OEL38748.1"/>
    </source>
</evidence>
<sequence length="92" mass="10581">LPPPWARIPPRRSLPRPLPRWLFHPRRSRSGSPGCPCMRSPTPHRSSCSCRPPARREGKRTRARGRNPRSGSSASGRRTPMRCWSRWRATCT</sequence>
<name>A0A1E5WN00_9POAL</name>
<protein>
    <submittedName>
        <fullName evidence="2">Uncharacterized protein</fullName>
    </submittedName>
</protein>
<feature type="compositionally biased region" description="Basic residues" evidence="1">
    <location>
        <begin position="57"/>
        <end position="67"/>
    </location>
</feature>
<feature type="region of interest" description="Disordered" evidence="1">
    <location>
        <begin position="1"/>
        <end position="92"/>
    </location>
</feature>
<feature type="compositionally biased region" description="Low complexity" evidence="1">
    <location>
        <begin position="39"/>
        <end position="52"/>
    </location>
</feature>
<gene>
    <name evidence="2" type="ORF">BAE44_0000233</name>
</gene>
<feature type="non-terminal residue" evidence="2">
    <location>
        <position position="1"/>
    </location>
</feature>
<dbReference type="EMBL" id="LWDX02000712">
    <property type="protein sequence ID" value="OEL38748.1"/>
    <property type="molecule type" value="Genomic_DNA"/>
</dbReference>
<comment type="caution">
    <text evidence="2">The sequence shown here is derived from an EMBL/GenBank/DDBJ whole genome shotgun (WGS) entry which is preliminary data.</text>
</comment>
<reference evidence="2 3" key="1">
    <citation type="submission" date="2016-09" db="EMBL/GenBank/DDBJ databases">
        <title>The draft genome of Dichanthelium oligosanthes: A C3 panicoid grass species.</title>
        <authorList>
            <person name="Studer A.J."/>
            <person name="Schnable J.C."/>
            <person name="Brutnell T.P."/>
        </authorList>
    </citation>
    <scope>NUCLEOTIDE SEQUENCE [LARGE SCALE GENOMIC DNA]</scope>
    <source>
        <strain evidence="3">cv. Kellogg 1175</strain>
        <tissue evidence="2">Leaf</tissue>
    </source>
</reference>